<keyword evidence="2" id="KW-0732">Signal</keyword>
<sequence>MTVSPPNLFTFPPLMLAFPTFAPLMFAVTPVAEAAAKTTTTLNLMPKEIQNFLFPHLENKILLPNTNPIPAPAIVVGGRQQDSSDIQKFARRRRSSDYYDNIENEDEEGTNTGISDRRSADPENDQPTTNTKKPNTGRRDVSLFAFCEIRFVYSDISNDKIVMVFEDTMKKSSA</sequence>
<protein>
    <submittedName>
        <fullName evidence="5">SERPIN domain-containing protein</fullName>
    </submittedName>
</protein>
<reference evidence="5" key="1">
    <citation type="submission" date="2016-06" db="UniProtKB">
        <authorList>
            <consortium name="WormBaseParasite"/>
        </authorList>
    </citation>
    <scope>IDENTIFICATION</scope>
</reference>
<organism evidence="5">
    <name type="scientific">Gongylonema pulchrum</name>
    <dbReference type="NCBI Taxonomy" id="637853"/>
    <lineage>
        <taxon>Eukaryota</taxon>
        <taxon>Metazoa</taxon>
        <taxon>Ecdysozoa</taxon>
        <taxon>Nematoda</taxon>
        <taxon>Chromadorea</taxon>
        <taxon>Rhabditida</taxon>
        <taxon>Spirurina</taxon>
        <taxon>Spiruromorpha</taxon>
        <taxon>Spiruroidea</taxon>
        <taxon>Gongylonematidae</taxon>
        <taxon>Gongylonema</taxon>
    </lineage>
</organism>
<dbReference type="AlphaFoldDB" id="A0A183E610"/>
<feature type="compositionally biased region" description="Polar residues" evidence="1">
    <location>
        <begin position="125"/>
        <end position="134"/>
    </location>
</feature>
<evidence type="ECO:0000313" key="5">
    <source>
        <dbReference type="WBParaSite" id="GPUH_0001642301-mRNA-1"/>
    </source>
</evidence>
<feature type="chain" id="PRO_5043139037" evidence="2">
    <location>
        <begin position="28"/>
        <end position="174"/>
    </location>
</feature>
<dbReference type="WBParaSite" id="GPUH_0001642301-mRNA-1">
    <property type="protein sequence ID" value="GPUH_0001642301-mRNA-1"/>
    <property type="gene ID" value="GPUH_0001642301"/>
</dbReference>
<name>A0A183E610_9BILA</name>
<evidence type="ECO:0000256" key="1">
    <source>
        <dbReference type="SAM" id="MobiDB-lite"/>
    </source>
</evidence>
<feature type="region of interest" description="Disordered" evidence="1">
    <location>
        <begin position="97"/>
        <end position="137"/>
    </location>
</feature>
<evidence type="ECO:0000256" key="2">
    <source>
        <dbReference type="SAM" id="SignalP"/>
    </source>
</evidence>
<proteinExistence type="predicted"/>
<feature type="signal peptide" evidence="2">
    <location>
        <begin position="1"/>
        <end position="27"/>
    </location>
</feature>
<feature type="compositionally biased region" description="Acidic residues" evidence="1">
    <location>
        <begin position="100"/>
        <end position="109"/>
    </location>
</feature>
<keyword evidence="4" id="KW-1185">Reference proteome</keyword>
<accession>A0A183E610</accession>
<gene>
    <name evidence="3" type="ORF">GPUH_LOCUS16401</name>
</gene>
<evidence type="ECO:0000313" key="3">
    <source>
        <dbReference type="EMBL" id="VDN27810.1"/>
    </source>
</evidence>
<dbReference type="EMBL" id="UYRT01083708">
    <property type="protein sequence ID" value="VDN27810.1"/>
    <property type="molecule type" value="Genomic_DNA"/>
</dbReference>
<evidence type="ECO:0000313" key="4">
    <source>
        <dbReference type="Proteomes" id="UP000271098"/>
    </source>
</evidence>
<dbReference type="Proteomes" id="UP000271098">
    <property type="component" value="Unassembled WGS sequence"/>
</dbReference>
<reference evidence="3 4" key="2">
    <citation type="submission" date="2018-11" db="EMBL/GenBank/DDBJ databases">
        <authorList>
            <consortium name="Pathogen Informatics"/>
        </authorList>
    </citation>
    <scope>NUCLEOTIDE SEQUENCE [LARGE SCALE GENOMIC DNA]</scope>
</reference>